<dbReference type="Pfam" id="PF13624">
    <property type="entry name" value="SurA_N_3"/>
    <property type="match status" value="1"/>
</dbReference>
<evidence type="ECO:0000256" key="7">
    <source>
        <dbReference type="ARBA" id="ARBA00038408"/>
    </source>
</evidence>
<evidence type="ECO:0000256" key="6">
    <source>
        <dbReference type="ARBA" id="ARBA00023186"/>
    </source>
</evidence>
<evidence type="ECO:0000313" key="11">
    <source>
        <dbReference type="Proteomes" id="UP000594749"/>
    </source>
</evidence>
<keyword evidence="3 8" id="KW-0812">Transmembrane</keyword>
<accession>A0A7M1LDZ0</accession>
<dbReference type="SUPFAM" id="SSF109998">
    <property type="entry name" value="Triger factor/SurA peptide-binding domain-like"/>
    <property type="match status" value="1"/>
</dbReference>
<protein>
    <submittedName>
        <fullName evidence="10">SurA N-terminal domain-containing protein</fullName>
    </submittedName>
</protein>
<dbReference type="RefSeq" id="WP_025803251.1">
    <property type="nucleotide sequence ID" value="NZ_CP053842.1"/>
</dbReference>
<keyword evidence="6" id="KW-0143">Chaperone</keyword>
<comment type="subcellular location">
    <subcellularLocation>
        <location evidence="1">Cell membrane</location>
        <topology evidence="1">Single-pass type II membrane protein</topology>
    </subcellularLocation>
</comment>
<evidence type="ECO:0000256" key="1">
    <source>
        <dbReference type="ARBA" id="ARBA00004401"/>
    </source>
</evidence>
<gene>
    <name evidence="10" type="ORF">IMC76_06105</name>
</gene>
<dbReference type="AlphaFoldDB" id="A0A7M1LDZ0"/>
<feature type="transmembrane region" description="Helical" evidence="8">
    <location>
        <begin position="12"/>
        <end position="34"/>
    </location>
</feature>
<keyword evidence="11" id="KW-1185">Reference proteome</keyword>
<dbReference type="OrthoDB" id="9788030at2"/>
<evidence type="ECO:0000256" key="2">
    <source>
        <dbReference type="ARBA" id="ARBA00022475"/>
    </source>
</evidence>
<evidence type="ECO:0000256" key="4">
    <source>
        <dbReference type="ARBA" id="ARBA00022989"/>
    </source>
</evidence>
<dbReference type="Pfam" id="PF13145">
    <property type="entry name" value="Rotamase_2"/>
    <property type="match status" value="1"/>
</dbReference>
<organism evidence="10 11">
    <name type="scientific">Campylobacter corcagiensis</name>
    <dbReference type="NCBI Taxonomy" id="1448857"/>
    <lineage>
        <taxon>Bacteria</taxon>
        <taxon>Pseudomonadati</taxon>
        <taxon>Campylobacterota</taxon>
        <taxon>Epsilonproteobacteria</taxon>
        <taxon>Campylobacterales</taxon>
        <taxon>Campylobacteraceae</taxon>
        <taxon>Campylobacter</taxon>
    </lineage>
</organism>
<keyword evidence="4 8" id="KW-1133">Transmembrane helix</keyword>
<comment type="similarity">
    <text evidence="7">Belongs to the PpiD chaperone family.</text>
</comment>
<dbReference type="InterPro" id="IPR000297">
    <property type="entry name" value="PPIase_PpiC"/>
</dbReference>
<sequence length="489" mass="55409">MINWMQTHKKKLIPAIWISTIAFVGAGFVGWGAYSTGPSASETVAVVGKTKVLVNDLQQKYNGLYNYLSSMTDGGMTQEKADEMRLEEIALAEVVKETLQLNLAKELGIGATDEDIAKYIVTMPEFQVAGIFDRELYENSIKRAGLSQKSFEESLKKAIILDKLNYSLNLPVNNLDLEALASAYFMQDRISVEVVEITPDDVNATQDEIKEYWEANKENFKTPTIYDIDALYVLADKIPTQDELKEYWEANKNSYLNNDDTIKTFEDALSEATRDYKLSISEEDALKKYIALKKGEIQTDKKLSIAEGNFSFPIDELKAVRTGEFAKPFIYKDGYLVAKISNVNKPRQMTFDEAKDIVTDVFKVVKADQELEKKANETLANFNGKDLGFVTRDSQISYGGLSDGEFSMFLNELFNRPTTKPGFIKLENKAVVYNITDQKLADSSKIEEYKDTIYQSAFSIKNTELTNNLLDILQKRYPVRNLYQGRTNE</sequence>
<keyword evidence="2" id="KW-1003">Cell membrane</keyword>
<dbReference type="Proteomes" id="UP000594749">
    <property type="component" value="Chromosome"/>
</dbReference>
<evidence type="ECO:0000313" key="10">
    <source>
        <dbReference type="EMBL" id="QOQ86789.1"/>
    </source>
</evidence>
<reference evidence="10 11" key="1">
    <citation type="submission" date="2020-10" db="EMBL/GenBank/DDBJ databases">
        <title>Campylobacter and Helicobacter PacBio genomes.</title>
        <authorList>
            <person name="Lane C."/>
        </authorList>
    </citation>
    <scope>NUCLEOTIDE SEQUENCE [LARGE SCALE GENOMIC DNA]</scope>
    <source>
        <strain evidence="10 11">2016D-0077</strain>
    </source>
</reference>
<dbReference type="EMBL" id="CP063078">
    <property type="protein sequence ID" value="QOQ86789.1"/>
    <property type="molecule type" value="Genomic_DNA"/>
</dbReference>
<name>A0A7M1LDZ0_9BACT</name>
<evidence type="ECO:0000256" key="5">
    <source>
        <dbReference type="ARBA" id="ARBA00023136"/>
    </source>
</evidence>
<dbReference type="PANTHER" id="PTHR47529">
    <property type="entry name" value="PEPTIDYL-PROLYL CIS-TRANS ISOMERASE D"/>
    <property type="match status" value="1"/>
</dbReference>
<dbReference type="InterPro" id="IPR027304">
    <property type="entry name" value="Trigger_fact/SurA_dom_sf"/>
</dbReference>
<proteinExistence type="inferred from homology"/>
<dbReference type="GO" id="GO:0005886">
    <property type="term" value="C:plasma membrane"/>
    <property type="evidence" value="ECO:0007669"/>
    <property type="project" value="UniProtKB-SubCell"/>
</dbReference>
<evidence type="ECO:0000256" key="8">
    <source>
        <dbReference type="SAM" id="Phobius"/>
    </source>
</evidence>
<dbReference type="GO" id="GO:0003755">
    <property type="term" value="F:peptidyl-prolyl cis-trans isomerase activity"/>
    <property type="evidence" value="ECO:0007669"/>
    <property type="project" value="InterPro"/>
</dbReference>
<dbReference type="PANTHER" id="PTHR47529:SF1">
    <property type="entry name" value="PERIPLASMIC CHAPERONE PPID"/>
    <property type="match status" value="1"/>
</dbReference>
<dbReference type="InterPro" id="IPR052029">
    <property type="entry name" value="PpiD_chaperone"/>
</dbReference>
<evidence type="ECO:0000256" key="3">
    <source>
        <dbReference type="ARBA" id="ARBA00022692"/>
    </source>
</evidence>
<keyword evidence="5 8" id="KW-0472">Membrane</keyword>
<dbReference type="Gene3D" id="1.10.4030.10">
    <property type="entry name" value="Porin chaperone SurA, peptide-binding domain"/>
    <property type="match status" value="1"/>
</dbReference>
<feature type="domain" description="PpiC" evidence="9">
    <location>
        <begin position="239"/>
        <end position="356"/>
    </location>
</feature>
<evidence type="ECO:0000259" key="9">
    <source>
        <dbReference type="Pfam" id="PF13145"/>
    </source>
</evidence>